<dbReference type="EMBL" id="BONQ01000029">
    <property type="protein sequence ID" value="GIG43930.1"/>
    <property type="molecule type" value="Genomic_DNA"/>
</dbReference>
<evidence type="ECO:0000313" key="1">
    <source>
        <dbReference type="EMBL" id="GIG43930.1"/>
    </source>
</evidence>
<dbReference type="AlphaFoldDB" id="A0A919U9N4"/>
<proteinExistence type="predicted"/>
<evidence type="ECO:0008006" key="3">
    <source>
        <dbReference type="Google" id="ProtNLM"/>
    </source>
</evidence>
<gene>
    <name evidence="1" type="ORF">Dsi01nite_019710</name>
</gene>
<sequence>MDTLTARTGASVPAGLDDWVRAEPGNPTALAVRGGVEVIRAWEIRGGFVARQTQEQRLRDFITVLGQAEGYCRAAAQADPRDPAPWAYLLQMARGQQVGTDEVLRRRDELEARAPQHFTSQLHAAIALGPMWGGSADLAVDHIRKWLTSAPADSTLPALFFVVQFQRFLREGRGFARDAEVRADGHRAAEQLPARPCATPDEFLAHNYAAAWFSLTREPGAANGHFKLLGGNATEYPWTFLGDRPLATFRGKRQSALLRLPF</sequence>
<evidence type="ECO:0000313" key="2">
    <source>
        <dbReference type="Proteomes" id="UP000660611"/>
    </source>
</evidence>
<comment type="caution">
    <text evidence="1">The sequence shown here is derived from an EMBL/GenBank/DDBJ whole genome shotgun (WGS) entry which is preliminary data.</text>
</comment>
<accession>A0A919U9N4</accession>
<dbReference type="RefSeq" id="WP_203845783.1">
    <property type="nucleotide sequence ID" value="NZ_BAAAVW010000006.1"/>
</dbReference>
<keyword evidence="2" id="KW-1185">Reference proteome</keyword>
<protein>
    <recommendedName>
        <fullName evidence="3">DUF4034 domain-containing protein</fullName>
    </recommendedName>
</protein>
<name>A0A919U9N4_9ACTN</name>
<dbReference type="Proteomes" id="UP000660611">
    <property type="component" value="Unassembled WGS sequence"/>
</dbReference>
<organism evidence="1 2">
    <name type="scientific">Dactylosporangium siamense</name>
    <dbReference type="NCBI Taxonomy" id="685454"/>
    <lineage>
        <taxon>Bacteria</taxon>
        <taxon>Bacillati</taxon>
        <taxon>Actinomycetota</taxon>
        <taxon>Actinomycetes</taxon>
        <taxon>Micromonosporales</taxon>
        <taxon>Micromonosporaceae</taxon>
        <taxon>Dactylosporangium</taxon>
    </lineage>
</organism>
<reference evidence="1" key="1">
    <citation type="submission" date="2021-01" db="EMBL/GenBank/DDBJ databases">
        <title>Whole genome shotgun sequence of Dactylosporangium siamense NBRC 106093.</title>
        <authorList>
            <person name="Komaki H."/>
            <person name="Tamura T."/>
        </authorList>
    </citation>
    <scope>NUCLEOTIDE SEQUENCE</scope>
    <source>
        <strain evidence="1">NBRC 106093</strain>
    </source>
</reference>